<name>A0A2T1G5J5_9CYAN</name>
<dbReference type="RefSeq" id="WP_106309105.1">
    <property type="nucleotide sequence ID" value="NZ_PVWO01000324.1"/>
</dbReference>
<protein>
    <submittedName>
        <fullName evidence="1">Ester cyclase</fullName>
    </submittedName>
</protein>
<dbReference type="Pfam" id="PF07366">
    <property type="entry name" value="SnoaL"/>
    <property type="match status" value="1"/>
</dbReference>
<gene>
    <name evidence="1" type="ORF">C7B77_20440</name>
</gene>
<dbReference type="EMBL" id="PVWO01000324">
    <property type="protein sequence ID" value="PSB52511.1"/>
    <property type="molecule type" value="Genomic_DNA"/>
</dbReference>
<evidence type="ECO:0000313" key="2">
    <source>
        <dbReference type="Proteomes" id="UP000238937"/>
    </source>
</evidence>
<comment type="caution">
    <text evidence="1">The sequence shown here is derived from an EMBL/GenBank/DDBJ whole genome shotgun (WGS) entry which is preliminary data.</text>
</comment>
<reference evidence="1 2" key="1">
    <citation type="submission" date="2018-03" db="EMBL/GenBank/DDBJ databases">
        <title>The ancient ancestry and fast evolution of plastids.</title>
        <authorList>
            <person name="Moore K.R."/>
            <person name="Magnabosco C."/>
            <person name="Momper L."/>
            <person name="Gold D.A."/>
            <person name="Bosak T."/>
            <person name="Fournier G.P."/>
        </authorList>
    </citation>
    <scope>NUCLEOTIDE SEQUENCE [LARGE SCALE GENOMIC DNA]</scope>
    <source>
        <strain evidence="1 2">CCALA 037</strain>
    </source>
</reference>
<dbReference type="AlphaFoldDB" id="A0A2T1G5J5"/>
<keyword evidence="2" id="KW-1185">Reference proteome</keyword>
<dbReference type="PANTHER" id="PTHR38436">
    <property type="entry name" value="POLYKETIDE CYCLASE SNOAL-LIKE DOMAIN"/>
    <property type="match status" value="1"/>
</dbReference>
<organism evidence="1 2">
    <name type="scientific">Chamaesiphon polymorphus CCALA 037</name>
    <dbReference type="NCBI Taxonomy" id="2107692"/>
    <lineage>
        <taxon>Bacteria</taxon>
        <taxon>Bacillati</taxon>
        <taxon>Cyanobacteriota</taxon>
        <taxon>Cyanophyceae</taxon>
        <taxon>Gomontiellales</taxon>
        <taxon>Chamaesiphonaceae</taxon>
        <taxon>Chamaesiphon</taxon>
    </lineage>
</organism>
<evidence type="ECO:0000313" key="1">
    <source>
        <dbReference type="EMBL" id="PSB52511.1"/>
    </source>
</evidence>
<dbReference type="OrthoDB" id="9182871at2"/>
<dbReference type="InterPro" id="IPR009959">
    <property type="entry name" value="Cyclase_SnoaL-like"/>
</dbReference>
<proteinExistence type="predicted"/>
<dbReference type="Proteomes" id="UP000238937">
    <property type="component" value="Unassembled WGS sequence"/>
</dbReference>
<accession>A0A2T1G5J5</accession>
<dbReference type="PANTHER" id="PTHR38436:SF1">
    <property type="entry name" value="ESTER CYCLASE"/>
    <property type="match status" value="1"/>
</dbReference>
<dbReference type="SUPFAM" id="SSF54427">
    <property type="entry name" value="NTF2-like"/>
    <property type="match status" value="1"/>
</dbReference>
<dbReference type="GO" id="GO:0030638">
    <property type="term" value="P:polyketide metabolic process"/>
    <property type="evidence" value="ECO:0007669"/>
    <property type="project" value="InterPro"/>
</dbReference>
<dbReference type="Gene3D" id="3.10.450.50">
    <property type="match status" value="1"/>
</dbReference>
<sequence length="146" mass="16649">MSTTENKAIVRRFYEEVFNQRNVDAIDELVHPEFLNHDPTPVASRDPESMKQFIHTITQAFPDHHHAIEDLIAEGDKVVMRCTLTGTHQGVFPGFLDMPPTGKSICQRQIHILRVRDGKVAEHRVVRDDLAMMQQLGLIPQPEMTA</sequence>
<dbReference type="InterPro" id="IPR032710">
    <property type="entry name" value="NTF2-like_dom_sf"/>
</dbReference>